<evidence type="ECO:0000256" key="5">
    <source>
        <dbReference type="ARBA" id="ARBA00022723"/>
    </source>
</evidence>
<evidence type="ECO:0000259" key="10">
    <source>
        <dbReference type="PROSITE" id="PS51379"/>
    </source>
</evidence>
<dbReference type="PROSITE" id="PS01087">
    <property type="entry name" value="RADICAL_ACTIVATING"/>
    <property type="match status" value="1"/>
</dbReference>
<dbReference type="InterPro" id="IPR040074">
    <property type="entry name" value="BssD/PflA/YjjW"/>
</dbReference>
<evidence type="ECO:0000256" key="9">
    <source>
        <dbReference type="ARBA" id="ARBA00047365"/>
    </source>
</evidence>
<dbReference type="KEGG" id="csh:Closa_1675"/>
<dbReference type="GO" id="GO:0016491">
    <property type="term" value="F:oxidoreductase activity"/>
    <property type="evidence" value="ECO:0007669"/>
    <property type="project" value="UniProtKB-KW"/>
</dbReference>
<keyword evidence="7" id="KW-0408">Iron</keyword>
<feature type="domain" description="4Fe-4S ferredoxin-type" evidence="10">
    <location>
        <begin position="32"/>
        <end position="64"/>
    </location>
</feature>
<keyword evidence="6" id="KW-0560">Oxidoreductase</keyword>
<dbReference type="NCBIfam" id="TIGR04041">
    <property type="entry name" value="activase_YjjW"/>
    <property type="match status" value="1"/>
</dbReference>
<evidence type="ECO:0000313" key="13">
    <source>
        <dbReference type="Proteomes" id="UP000001662"/>
    </source>
</evidence>
<keyword evidence="4" id="KW-0949">S-adenosyl-L-methionine</keyword>
<dbReference type="InterPro" id="IPR001989">
    <property type="entry name" value="Radical_activat_CS"/>
</dbReference>
<dbReference type="Gene3D" id="3.20.20.70">
    <property type="entry name" value="Aldolase class I"/>
    <property type="match status" value="1"/>
</dbReference>
<dbReference type="PANTHER" id="PTHR30352:SF13">
    <property type="entry name" value="GLYCYL-RADICAL ENZYME ACTIVATING ENZYME YJJW-RELATED"/>
    <property type="match status" value="1"/>
</dbReference>
<evidence type="ECO:0000259" key="11">
    <source>
        <dbReference type="PROSITE" id="PS51918"/>
    </source>
</evidence>
<dbReference type="EMBL" id="CP002109">
    <property type="protein sequence ID" value="ADL04271.1"/>
    <property type="molecule type" value="Genomic_DNA"/>
</dbReference>
<name>D9RAJ3_LACSW</name>
<evidence type="ECO:0000256" key="6">
    <source>
        <dbReference type="ARBA" id="ARBA00023002"/>
    </source>
</evidence>
<keyword evidence="8" id="KW-0411">Iron-sulfur</keyword>
<reference evidence="12" key="1">
    <citation type="submission" date="2010-07" db="EMBL/GenBank/DDBJ databases">
        <title>Complete sequence of Clostridium saccharolyticum WM1.</title>
        <authorList>
            <consortium name="US DOE Joint Genome Institute"/>
            <person name="Lucas S."/>
            <person name="Copeland A."/>
            <person name="Lapidus A."/>
            <person name="Cheng J.-F."/>
            <person name="Bruce D."/>
            <person name="Goodwin L."/>
            <person name="Pitluck S."/>
            <person name="Chertkov O."/>
            <person name="Detter J.C."/>
            <person name="Han C."/>
            <person name="Tapia R."/>
            <person name="Land M."/>
            <person name="Hauser L."/>
            <person name="Chang Y.-J."/>
            <person name="Jeffries C."/>
            <person name="Kyrpides N."/>
            <person name="Ivanova N."/>
            <person name="Mikhailova N."/>
            <person name="Mouttaki H."/>
            <person name="Lin L."/>
            <person name="Zhou J."/>
            <person name="Hemme C.L."/>
            <person name="Woyke T."/>
        </authorList>
    </citation>
    <scope>NUCLEOTIDE SEQUENCE [LARGE SCALE GENOMIC DNA]</scope>
    <source>
        <strain evidence="12">WM1</strain>
    </source>
</reference>
<keyword evidence="13" id="KW-1185">Reference proteome</keyword>
<dbReference type="RefSeq" id="WP_013272362.1">
    <property type="nucleotide sequence ID" value="NC_014376.1"/>
</dbReference>
<dbReference type="PaxDb" id="610130-Closa_1675"/>
<dbReference type="SFLD" id="SFLDG01118">
    <property type="entry name" value="activating_enzymes__group_2"/>
    <property type="match status" value="1"/>
</dbReference>
<proteinExistence type="inferred from homology"/>
<dbReference type="HOGENOM" id="CLU_058969_3_0_9"/>
<dbReference type="SUPFAM" id="SSF54862">
    <property type="entry name" value="4Fe-4S ferredoxins"/>
    <property type="match status" value="1"/>
</dbReference>
<dbReference type="PIRSF" id="PIRSF000371">
    <property type="entry name" value="PFL_act_enz"/>
    <property type="match status" value="1"/>
</dbReference>
<dbReference type="SFLD" id="SFLDS00029">
    <property type="entry name" value="Radical_SAM"/>
    <property type="match status" value="1"/>
</dbReference>
<dbReference type="PANTHER" id="PTHR30352">
    <property type="entry name" value="PYRUVATE FORMATE-LYASE-ACTIVATING ENZYME"/>
    <property type="match status" value="1"/>
</dbReference>
<dbReference type="PROSITE" id="PS51918">
    <property type="entry name" value="RADICAL_SAM"/>
    <property type="match status" value="1"/>
</dbReference>
<dbReference type="PROSITE" id="PS51379">
    <property type="entry name" value="4FE4S_FER_2"/>
    <property type="match status" value="2"/>
</dbReference>
<comment type="cofactor">
    <cofactor evidence="1">
        <name>[4Fe-4S] cluster</name>
        <dbReference type="ChEBI" id="CHEBI:49883"/>
    </cofactor>
</comment>
<gene>
    <name evidence="12" type="ordered locus">Closa_1675</name>
</gene>
<dbReference type="InterPro" id="IPR013785">
    <property type="entry name" value="Aldolase_TIM"/>
</dbReference>
<dbReference type="InterPro" id="IPR017900">
    <property type="entry name" value="4Fe4S_Fe_S_CS"/>
</dbReference>
<dbReference type="InterPro" id="IPR017896">
    <property type="entry name" value="4Fe4S_Fe-S-bd"/>
</dbReference>
<comment type="catalytic activity">
    <reaction evidence="9">
        <text>glycyl-[protein] + reduced [flavodoxin] + S-adenosyl-L-methionine = glycin-2-yl radical-[protein] + semiquinone [flavodoxin] + 5'-deoxyadenosine + L-methionine + H(+)</text>
        <dbReference type="Rhea" id="RHEA:61976"/>
        <dbReference type="Rhea" id="RHEA-COMP:10622"/>
        <dbReference type="Rhea" id="RHEA-COMP:14480"/>
        <dbReference type="Rhea" id="RHEA-COMP:15993"/>
        <dbReference type="Rhea" id="RHEA-COMP:15994"/>
        <dbReference type="ChEBI" id="CHEBI:15378"/>
        <dbReference type="ChEBI" id="CHEBI:17319"/>
        <dbReference type="ChEBI" id="CHEBI:29947"/>
        <dbReference type="ChEBI" id="CHEBI:32722"/>
        <dbReference type="ChEBI" id="CHEBI:57618"/>
        <dbReference type="ChEBI" id="CHEBI:57844"/>
        <dbReference type="ChEBI" id="CHEBI:59789"/>
        <dbReference type="ChEBI" id="CHEBI:140311"/>
    </reaction>
</comment>
<dbReference type="SFLD" id="SFLDG01066">
    <property type="entry name" value="organic_radical-activating_enz"/>
    <property type="match status" value="1"/>
</dbReference>
<dbReference type="Pfam" id="PF04055">
    <property type="entry name" value="Radical_SAM"/>
    <property type="match status" value="1"/>
</dbReference>
<dbReference type="SUPFAM" id="SSF102114">
    <property type="entry name" value="Radical SAM enzymes"/>
    <property type="match status" value="1"/>
</dbReference>
<evidence type="ECO:0000256" key="3">
    <source>
        <dbReference type="ARBA" id="ARBA00022485"/>
    </source>
</evidence>
<dbReference type="InterPro" id="IPR007197">
    <property type="entry name" value="rSAM"/>
</dbReference>
<dbReference type="GO" id="GO:0051539">
    <property type="term" value="F:4 iron, 4 sulfur cluster binding"/>
    <property type="evidence" value="ECO:0007669"/>
    <property type="project" value="UniProtKB-KW"/>
</dbReference>
<dbReference type="InterPro" id="IPR058240">
    <property type="entry name" value="rSAM_sf"/>
</dbReference>
<dbReference type="Gene3D" id="3.30.70.20">
    <property type="match status" value="1"/>
</dbReference>
<dbReference type="InterPro" id="IPR023912">
    <property type="entry name" value="YjjW_bact"/>
</dbReference>
<dbReference type="SFLD" id="SFLDF00392">
    <property type="entry name" value="YjjI_activase"/>
    <property type="match status" value="1"/>
</dbReference>
<evidence type="ECO:0000256" key="8">
    <source>
        <dbReference type="ARBA" id="ARBA00023014"/>
    </source>
</evidence>
<sequence length="289" mass="31960">MRAPVNKMIPLSVVDGPGCRTAVFVQGCNIACAYCHNPETQRLCSGCGLCIGQCPSSALSLSGKSVLWNEAVCIQCDHCIRICPHHSSPKVRWLEASEVWAQIEKNMPFIQGITVSGGECSLYPEFLTELFTLAGKAGLSCFLDSNGCVDFSVFPGLMAVTDNVMLDVKAWDFQVFHRLTGGDNSDVKKNLKYLAQMGKLYEVRLVCLDEETAPGTGPSERREVDMEEVIAGVADEVRPYLEKFRLKLIAFRNFGVRGRLETRKSPPPEQMERLKELAVTCGFKNIQIV</sequence>
<keyword evidence="3" id="KW-0004">4Fe-4S</keyword>
<keyword evidence="5" id="KW-0479">Metal-binding</keyword>
<evidence type="ECO:0000256" key="1">
    <source>
        <dbReference type="ARBA" id="ARBA00001966"/>
    </source>
</evidence>
<comment type="similarity">
    <text evidence="2">Belongs to the organic radical-activating enzymes family.</text>
</comment>
<dbReference type="STRING" id="610130.Closa_1675"/>
<feature type="domain" description="Radical SAM core" evidence="11">
    <location>
        <begin position="14"/>
        <end position="284"/>
    </location>
</feature>
<dbReference type="InterPro" id="IPR012839">
    <property type="entry name" value="Organic_radical_activase"/>
</dbReference>
<evidence type="ECO:0000256" key="2">
    <source>
        <dbReference type="ARBA" id="ARBA00009777"/>
    </source>
</evidence>
<evidence type="ECO:0000313" key="12">
    <source>
        <dbReference type="EMBL" id="ADL04271.1"/>
    </source>
</evidence>
<evidence type="ECO:0000256" key="4">
    <source>
        <dbReference type="ARBA" id="ARBA00022691"/>
    </source>
</evidence>
<evidence type="ECO:0000256" key="7">
    <source>
        <dbReference type="ARBA" id="ARBA00023004"/>
    </source>
</evidence>
<dbReference type="Proteomes" id="UP000001662">
    <property type="component" value="Chromosome"/>
</dbReference>
<dbReference type="CDD" id="cd01335">
    <property type="entry name" value="Radical_SAM"/>
    <property type="match status" value="1"/>
</dbReference>
<accession>D9RAJ3</accession>
<organism evidence="12 13">
    <name type="scientific">Lacrimispora saccharolytica (strain ATCC 35040 / DSM 2544 / NRCC 2533 / WM1)</name>
    <name type="common">Clostridium saccharolyticum</name>
    <dbReference type="NCBI Taxonomy" id="610130"/>
    <lineage>
        <taxon>Bacteria</taxon>
        <taxon>Bacillati</taxon>
        <taxon>Bacillota</taxon>
        <taxon>Clostridia</taxon>
        <taxon>Lachnospirales</taxon>
        <taxon>Lachnospiraceae</taxon>
        <taxon>Lacrimispora</taxon>
    </lineage>
</organism>
<dbReference type="AlphaFoldDB" id="D9RAJ3"/>
<feature type="domain" description="4Fe-4S ferredoxin-type" evidence="10">
    <location>
        <begin position="65"/>
        <end position="94"/>
    </location>
</feature>
<dbReference type="PROSITE" id="PS00198">
    <property type="entry name" value="4FE4S_FER_1"/>
    <property type="match status" value="2"/>
</dbReference>
<protein>
    <submittedName>
        <fullName evidence="12">Radical SAM domain protein</fullName>
    </submittedName>
</protein>
<dbReference type="InterPro" id="IPR034457">
    <property type="entry name" value="Organic_radical-activating"/>
</dbReference>
<dbReference type="eggNOG" id="COG1180">
    <property type="taxonomic scope" value="Bacteria"/>
</dbReference>
<dbReference type="GO" id="GO:0046872">
    <property type="term" value="F:metal ion binding"/>
    <property type="evidence" value="ECO:0007669"/>
    <property type="project" value="UniProtKB-KW"/>
</dbReference>